<gene>
    <name evidence="3" type="ORF">FPZ22_02645</name>
</gene>
<dbReference type="OrthoDB" id="9775724at2"/>
<dbReference type="InterPro" id="IPR050445">
    <property type="entry name" value="Bact_polysacc_biosynth/exp"/>
</dbReference>
<dbReference type="Gene3D" id="3.40.50.300">
    <property type="entry name" value="P-loop containing nucleotide triphosphate hydrolases"/>
    <property type="match status" value="1"/>
</dbReference>
<dbReference type="InterPro" id="IPR005702">
    <property type="entry name" value="Wzc-like_C"/>
</dbReference>
<proteinExistence type="predicted"/>
<dbReference type="EMBL" id="CP042218">
    <property type="protein sequence ID" value="QDW65926.1"/>
    <property type="molecule type" value="Genomic_DNA"/>
</dbReference>
<organism evidence="3 4">
    <name type="scientific">Luteimonas granuli</name>
    <dbReference type="NCBI Taxonomy" id="1176533"/>
    <lineage>
        <taxon>Bacteria</taxon>
        <taxon>Pseudomonadati</taxon>
        <taxon>Pseudomonadota</taxon>
        <taxon>Gammaproteobacteria</taxon>
        <taxon>Lysobacterales</taxon>
        <taxon>Lysobacteraceae</taxon>
        <taxon>Luteimonas</taxon>
    </lineage>
</organism>
<keyword evidence="2" id="KW-0067">ATP-binding</keyword>
<sequence length="254" mass="27142">MTTNPDALVRADQRLAQRLVEYRTRAPAAATTAFSPAQMQERSTISPLGIGQPLVDAFRELRTRLLAAAGNEGNITVLVAPVSRGSGGSFVARNLAAAFAFDESTHAVLIDCDLFHASQDSTLRIDPTNGGLVNYLEDPAALVGDMLYDTGIPRLQLLPAGTASEGNAEYLSSFRMRLLLEVLHGRAPPRHVFLDSPPVRGAPDARILADLADVVVLVAGYGRDNPEQIARAAAGFDPAKFAGVVFNEGPWERP</sequence>
<name>A0A518N1X3_9GAMM</name>
<dbReference type="PANTHER" id="PTHR32309:SF13">
    <property type="entry name" value="FERRIC ENTEROBACTIN TRANSPORT PROTEIN FEPE"/>
    <property type="match status" value="1"/>
</dbReference>
<evidence type="ECO:0000313" key="4">
    <source>
        <dbReference type="Proteomes" id="UP000316584"/>
    </source>
</evidence>
<keyword evidence="4" id="KW-1185">Reference proteome</keyword>
<dbReference type="AlphaFoldDB" id="A0A518N1X3"/>
<evidence type="ECO:0000256" key="1">
    <source>
        <dbReference type="ARBA" id="ARBA00022741"/>
    </source>
</evidence>
<keyword evidence="1" id="KW-0547">Nucleotide-binding</keyword>
<dbReference type="Proteomes" id="UP000316584">
    <property type="component" value="Chromosome"/>
</dbReference>
<reference evidence="3 4" key="1">
    <citation type="submission" date="2019-07" db="EMBL/GenBank/DDBJ databases">
        <title>Full genome sequence of Luteimonas sp. Gr-4.</title>
        <authorList>
            <person name="Im W.-T."/>
        </authorList>
    </citation>
    <scope>NUCLEOTIDE SEQUENCE [LARGE SCALE GENOMIC DNA]</scope>
    <source>
        <strain evidence="3 4">Gr-4</strain>
    </source>
</reference>
<accession>A0A518N1X3</accession>
<protein>
    <submittedName>
        <fullName evidence="3">Polysaccharide biosynthesis protein</fullName>
    </submittedName>
</protein>
<dbReference type="GO" id="GO:0005886">
    <property type="term" value="C:plasma membrane"/>
    <property type="evidence" value="ECO:0007669"/>
    <property type="project" value="TreeGrafter"/>
</dbReference>
<evidence type="ECO:0000313" key="3">
    <source>
        <dbReference type="EMBL" id="QDW65926.1"/>
    </source>
</evidence>
<dbReference type="RefSeq" id="WP_144889992.1">
    <property type="nucleotide sequence ID" value="NZ_CP042218.1"/>
</dbReference>
<dbReference type="CDD" id="cd05387">
    <property type="entry name" value="BY-kinase"/>
    <property type="match status" value="1"/>
</dbReference>
<dbReference type="InterPro" id="IPR027417">
    <property type="entry name" value="P-loop_NTPase"/>
</dbReference>
<dbReference type="PANTHER" id="PTHR32309">
    <property type="entry name" value="TYROSINE-PROTEIN KINASE"/>
    <property type="match status" value="1"/>
</dbReference>
<dbReference type="GO" id="GO:0004713">
    <property type="term" value="F:protein tyrosine kinase activity"/>
    <property type="evidence" value="ECO:0007669"/>
    <property type="project" value="TreeGrafter"/>
</dbReference>
<dbReference type="SUPFAM" id="SSF52540">
    <property type="entry name" value="P-loop containing nucleoside triphosphate hydrolases"/>
    <property type="match status" value="1"/>
</dbReference>
<evidence type="ECO:0000256" key="2">
    <source>
        <dbReference type="ARBA" id="ARBA00022840"/>
    </source>
</evidence>
<dbReference type="KEGG" id="lug:FPZ22_02645"/>